<dbReference type="PANTHER" id="PTHR22950">
    <property type="entry name" value="AMINO ACID TRANSPORTER"/>
    <property type="match status" value="1"/>
</dbReference>
<feature type="transmembrane region" description="Helical" evidence="7">
    <location>
        <begin position="363"/>
        <end position="383"/>
    </location>
</feature>
<proteinExistence type="inferred from homology"/>
<dbReference type="OrthoDB" id="5149338at2759"/>
<protein>
    <submittedName>
        <fullName evidence="9">N amino acid transport system protein</fullName>
    </submittedName>
</protein>
<gene>
    <name evidence="9" type="ORF">TOPH_07922</name>
</gene>
<feature type="transmembrane region" description="Helical" evidence="7">
    <location>
        <begin position="162"/>
        <end position="182"/>
    </location>
</feature>
<keyword evidence="4 7" id="KW-1133">Transmembrane helix</keyword>
<dbReference type="GO" id="GO:0015179">
    <property type="term" value="F:L-amino acid transmembrane transporter activity"/>
    <property type="evidence" value="ECO:0007669"/>
    <property type="project" value="TreeGrafter"/>
</dbReference>
<feature type="transmembrane region" description="Helical" evidence="7">
    <location>
        <begin position="404"/>
        <end position="428"/>
    </location>
</feature>
<feature type="domain" description="Amino acid transporter transmembrane" evidence="8">
    <location>
        <begin position="85"/>
        <end position="492"/>
    </location>
</feature>
<dbReference type="PANTHER" id="PTHR22950:SF20">
    <property type="entry name" value="AMINO ACID TRANSPORTER (EUROFUNG)"/>
    <property type="match status" value="1"/>
</dbReference>
<feature type="transmembrane region" description="Helical" evidence="7">
    <location>
        <begin position="285"/>
        <end position="309"/>
    </location>
</feature>
<evidence type="ECO:0000256" key="7">
    <source>
        <dbReference type="SAM" id="Phobius"/>
    </source>
</evidence>
<dbReference type="Proteomes" id="UP000036947">
    <property type="component" value="Unassembled WGS sequence"/>
</dbReference>
<evidence type="ECO:0000256" key="4">
    <source>
        <dbReference type="ARBA" id="ARBA00022989"/>
    </source>
</evidence>
<feature type="compositionally biased region" description="Polar residues" evidence="6">
    <location>
        <begin position="1"/>
        <end position="11"/>
    </location>
</feature>
<evidence type="ECO:0000256" key="1">
    <source>
        <dbReference type="ARBA" id="ARBA00004141"/>
    </source>
</evidence>
<evidence type="ECO:0000256" key="5">
    <source>
        <dbReference type="ARBA" id="ARBA00023136"/>
    </source>
</evidence>
<organism evidence="9 10">
    <name type="scientific">Tolypocladium ophioglossoides (strain CBS 100239)</name>
    <name type="common">Snaketongue truffleclub</name>
    <name type="synonym">Elaphocordyceps ophioglossoides</name>
    <dbReference type="NCBI Taxonomy" id="1163406"/>
    <lineage>
        <taxon>Eukaryota</taxon>
        <taxon>Fungi</taxon>
        <taxon>Dikarya</taxon>
        <taxon>Ascomycota</taxon>
        <taxon>Pezizomycotina</taxon>
        <taxon>Sordariomycetes</taxon>
        <taxon>Hypocreomycetidae</taxon>
        <taxon>Hypocreales</taxon>
        <taxon>Ophiocordycipitaceae</taxon>
        <taxon>Tolypocladium</taxon>
    </lineage>
</organism>
<reference evidence="9 10" key="1">
    <citation type="journal article" date="2015" name="BMC Genomics">
        <title>The genome of the truffle-parasite Tolypocladium ophioglossoides and the evolution of antifungal peptaibiotics.</title>
        <authorList>
            <person name="Quandt C.A."/>
            <person name="Bushley K.E."/>
            <person name="Spatafora J.W."/>
        </authorList>
    </citation>
    <scope>NUCLEOTIDE SEQUENCE [LARGE SCALE GENOMIC DNA]</scope>
    <source>
        <strain evidence="9 10">CBS 100239</strain>
    </source>
</reference>
<dbReference type="Pfam" id="PF01490">
    <property type="entry name" value="Aa_trans"/>
    <property type="match status" value="1"/>
</dbReference>
<dbReference type="InterPro" id="IPR013057">
    <property type="entry name" value="AA_transpt_TM"/>
</dbReference>
<dbReference type="GO" id="GO:0016020">
    <property type="term" value="C:membrane"/>
    <property type="evidence" value="ECO:0007669"/>
    <property type="project" value="UniProtKB-SubCell"/>
</dbReference>
<feature type="transmembrane region" description="Helical" evidence="7">
    <location>
        <begin position="116"/>
        <end position="141"/>
    </location>
</feature>
<sequence length="525" mass="57408">MSDATSDGISQDSKKAKARNSTHSRFASSRWAATFGGPNVDIGPRISAAPDAPDLGTPKSDGETAVTQRLRENGESGSDIKYRSCSWPKTAALLFAEYIGLAIMCFPASYSQMGWVGGFFATVLNAALYLYTSLTLWEFCVRHPEVRDICDIGRMILGGEAWGWWATAVMFVANNTGLHVIVGSEYLNTVAASWGTPLCKTVLFSGIISIICCITSLPRTFSMLSHLATFSAFFTFVSVIIATVCIAIQAHPANYKPAAQDVANNGSLPMGDPVFSAWPAPGADFVSIMVAFLGICYTFIGQITLPSFIAEMKDPRDFPKALWSCTMSQLVVFCTVGITIYKFTGIQYMTSPAFGGLEEMYKILSFSFMLPTIVIHGALYASITGRFVFVRIFSDSKHMYSHTVTGWLSWGAILMVIWVLGFVVSQVIPFFSSLLALVAAVFDAFFGFVYWGVAWFQMRSADKRDGRRVRSKEWDIVLVFFNGFLILLGTFLFLVAGTIASIQHIMQQFAVGAVKGVFSCASNSL</sequence>
<evidence type="ECO:0000259" key="8">
    <source>
        <dbReference type="Pfam" id="PF01490"/>
    </source>
</evidence>
<feature type="transmembrane region" description="Helical" evidence="7">
    <location>
        <begin position="194"/>
        <end position="215"/>
    </location>
</feature>
<dbReference type="FunFam" id="1.20.1740.10:FF:000039">
    <property type="entry name" value="Neutral amino acid transporter (Eurofung)"/>
    <property type="match status" value="1"/>
</dbReference>
<evidence type="ECO:0000313" key="10">
    <source>
        <dbReference type="Proteomes" id="UP000036947"/>
    </source>
</evidence>
<keyword evidence="10" id="KW-1185">Reference proteome</keyword>
<dbReference type="EMBL" id="LFRF01000036">
    <property type="protein sequence ID" value="KND87422.1"/>
    <property type="molecule type" value="Genomic_DNA"/>
</dbReference>
<dbReference type="AlphaFoldDB" id="A0A0L0N003"/>
<feature type="region of interest" description="Disordered" evidence="6">
    <location>
        <begin position="1"/>
        <end position="72"/>
    </location>
</feature>
<feature type="transmembrane region" description="Helical" evidence="7">
    <location>
        <begin position="476"/>
        <end position="500"/>
    </location>
</feature>
<evidence type="ECO:0000256" key="2">
    <source>
        <dbReference type="ARBA" id="ARBA00008066"/>
    </source>
</evidence>
<comment type="caution">
    <text evidence="9">The sequence shown here is derived from an EMBL/GenBank/DDBJ whole genome shotgun (WGS) entry which is preliminary data.</text>
</comment>
<evidence type="ECO:0000313" key="9">
    <source>
        <dbReference type="EMBL" id="KND87422.1"/>
    </source>
</evidence>
<name>A0A0L0N003_TOLOC</name>
<feature type="transmembrane region" description="Helical" evidence="7">
    <location>
        <begin position="321"/>
        <end position="343"/>
    </location>
</feature>
<evidence type="ECO:0000256" key="3">
    <source>
        <dbReference type="ARBA" id="ARBA00022692"/>
    </source>
</evidence>
<keyword evidence="3 7" id="KW-0812">Transmembrane</keyword>
<comment type="similarity">
    <text evidence="2">Belongs to the amino acid/polyamine transporter 2 family.</text>
</comment>
<dbReference type="Gene3D" id="1.20.1740.10">
    <property type="entry name" value="Amino acid/polyamine transporter I"/>
    <property type="match status" value="1"/>
</dbReference>
<comment type="subcellular location">
    <subcellularLocation>
        <location evidence="1">Membrane</location>
        <topology evidence="1">Multi-pass membrane protein</topology>
    </subcellularLocation>
</comment>
<feature type="transmembrane region" description="Helical" evidence="7">
    <location>
        <begin position="227"/>
        <end position="250"/>
    </location>
</feature>
<feature type="transmembrane region" description="Helical" evidence="7">
    <location>
        <begin position="91"/>
        <end position="110"/>
    </location>
</feature>
<keyword evidence="5 7" id="KW-0472">Membrane</keyword>
<evidence type="ECO:0000256" key="6">
    <source>
        <dbReference type="SAM" id="MobiDB-lite"/>
    </source>
</evidence>
<accession>A0A0L0N003</accession>
<feature type="transmembrane region" description="Helical" evidence="7">
    <location>
        <begin position="434"/>
        <end position="456"/>
    </location>
</feature>
<dbReference type="STRING" id="1163406.A0A0L0N003"/>